<proteinExistence type="predicted"/>
<dbReference type="EMBL" id="MU004234">
    <property type="protein sequence ID" value="KAF2670318.1"/>
    <property type="molecule type" value="Genomic_DNA"/>
</dbReference>
<accession>A0A6A6UGV1</accession>
<dbReference type="PANTHER" id="PTHR47706">
    <property type="entry name" value="NMRA-LIKE FAMILY PROTEIN"/>
    <property type="match status" value="1"/>
</dbReference>
<dbReference type="Proteomes" id="UP000799302">
    <property type="component" value="Unassembled WGS sequence"/>
</dbReference>
<protein>
    <submittedName>
        <fullName evidence="4">NAD(P)-binding protein</fullName>
    </submittedName>
</protein>
<feature type="domain" description="NmrA-like" evidence="3">
    <location>
        <begin position="8"/>
        <end position="240"/>
    </location>
</feature>
<keyword evidence="1" id="KW-0521">NADP</keyword>
<dbReference type="InterPro" id="IPR008030">
    <property type="entry name" value="NmrA-like"/>
</dbReference>
<dbReference type="Pfam" id="PF05368">
    <property type="entry name" value="NmrA"/>
    <property type="match status" value="1"/>
</dbReference>
<keyword evidence="2" id="KW-0560">Oxidoreductase</keyword>
<evidence type="ECO:0000256" key="1">
    <source>
        <dbReference type="ARBA" id="ARBA00022857"/>
    </source>
</evidence>
<name>A0A6A6UGV1_9PEZI</name>
<evidence type="ECO:0000256" key="2">
    <source>
        <dbReference type="ARBA" id="ARBA00023002"/>
    </source>
</evidence>
<reference evidence="4" key="1">
    <citation type="journal article" date="2020" name="Stud. Mycol.">
        <title>101 Dothideomycetes genomes: a test case for predicting lifestyles and emergence of pathogens.</title>
        <authorList>
            <person name="Haridas S."/>
            <person name="Albert R."/>
            <person name="Binder M."/>
            <person name="Bloem J."/>
            <person name="Labutti K."/>
            <person name="Salamov A."/>
            <person name="Andreopoulos B."/>
            <person name="Baker S."/>
            <person name="Barry K."/>
            <person name="Bills G."/>
            <person name="Bluhm B."/>
            <person name="Cannon C."/>
            <person name="Castanera R."/>
            <person name="Culley D."/>
            <person name="Daum C."/>
            <person name="Ezra D."/>
            <person name="Gonzalez J."/>
            <person name="Henrissat B."/>
            <person name="Kuo A."/>
            <person name="Liang C."/>
            <person name="Lipzen A."/>
            <person name="Lutzoni F."/>
            <person name="Magnuson J."/>
            <person name="Mondo S."/>
            <person name="Nolan M."/>
            <person name="Ohm R."/>
            <person name="Pangilinan J."/>
            <person name="Park H.-J."/>
            <person name="Ramirez L."/>
            <person name="Alfaro M."/>
            <person name="Sun H."/>
            <person name="Tritt A."/>
            <person name="Yoshinaga Y."/>
            <person name="Zwiers L.-H."/>
            <person name="Turgeon B."/>
            <person name="Goodwin S."/>
            <person name="Spatafora J."/>
            <person name="Crous P."/>
            <person name="Grigoriev I."/>
        </authorList>
    </citation>
    <scope>NUCLEOTIDE SEQUENCE</scope>
    <source>
        <strain evidence="4">CBS 115976</strain>
    </source>
</reference>
<gene>
    <name evidence="4" type="ORF">BT63DRAFT_454505</name>
</gene>
<dbReference type="InterPro" id="IPR036291">
    <property type="entry name" value="NAD(P)-bd_dom_sf"/>
</dbReference>
<sequence>MAERKMRIAVAGTNHLALLIATFVTQYTSHQIIVLSRHAQPQLTDENYQVMVVDYDSQESLQHAVMGIHTIISTVTGNAQVALIQAAVAQGVRRFAPAEFEGPLVARQADDPLDASKSATRDWLDHFRDRMASTVFTCGVLYERFAPWGLSSPHVRLCQESEYGSEGDYLVNPRNLRANAPLYDHTGHEATLCLTAAQDVAYLVVRALDMKSWPRELTMAGEHMTVAELLATILRVRGRPTLHLESRTPTYNELTHELHNAMIAGDEGQQLRARELIATANRRYVFPPPGTLRDLNRSYTMIRFEDWLRHNWAPHAVLDD</sequence>
<dbReference type="PANTHER" id="PTHR47706:SF5">
    <property type="entry name" value="ISOFLAVONE REDUCTASE"/>
    <property type="match status" value="1"/>
</dbReference>
<organism evidence="4 5">
    <name type="scientific">Microthyrium microscopicum</name>
    <dbReference type="NCBI Taxonomy" id="703497"/>
    <lineage>
        <taxon>Eukaryota</taxon>
        <taxon>Fungi</taxon>
        <taxon>Dikarya</taxon>
        <taxon>Ascomycota</taxon>
        <taxon>Pezizomycotina</taxon>
        <taxon>Dothideomycetes</taxon>
        <taxon>Dothideomycetes incertae sedis</taxon>
        <taxon>Microthyriales</taxon>
        <taxon>Microthyriaceae</taxon>
        <taxon>Microthyrium</taxon>
    </lineage>
</organism>
<dbReference type="GO" id="GO:0016491">
    <property type="term" value="F:oxidoreductase activity"/>
    <property type="evidence" value="ECO:0007669"/>
    <property type="project" value="UniProtKB-KW"/>
</dbReference>
<dbReference type="SUPFAM" id="SSF51735">
    <property type="entry name" value="NAD(P)-binding Rossmann-fold domains"/>
    <property type="match status" value="1"/>
</dbReference>
<dbReference type="AlphaFoldDB" id="A0A6A6UGV1"/>
<dbReference type="Gene3D" id="3.40.50.720">
    <property type="entry name" value="NAD(P)-binding Rossmann-like Domain"/>
    <property type="match status" value="1"/>
</dbReference>
<evidence type="ECO:0000259" key="3">
    <source>
        <dbReference type="Pfam" id="PF05368"/>
    </source>
</evidence>
<evidence type="ECO:0000313" key="4">
    <source>
        <dbReference type="EMBL" id="KAF2670318.1"/>
    </source>
</evidence>
<keyword evidence="5" id="KW-1185">Reference proteome</keyword>
<dbReference type="OrthoDB" id="419598at2759"/>
<dbReference type="InterPro" id="IPR051609">
    <property type="entry name" value="NmrA/Isoflavone_reductase-like"/>
</dbReference>
<evidence type="ECO:0000313" key="5">
    <source>
        <dbReference type="Proteomes" id="UP000799302"/>
    </source>
</evidence>